<evidence type="ECO:0000256" key="2">
    <source>
        <dbReference type="PROSITE-ProRule" id="PRU00335"/>
    </source>
</evidence>
<dbReference type="Pfam" id="PF00440">
    <property type="entry name" value="TetR_N"/>
    <property type="match status" value="1"/>
</dbReference>
<dbReference type="PROSITE" id="PS01081">
    <property type="entry name" value="HTH_TETR_1"/>
    <property type="match status" value="1"/>
</dbReference>
<proteinExistence type="predicted"/>
<dbReference type="PRINTS" id="PR00455">
    <property type="entry name" value="HTHTETR"/>
</dbReference>
<dbReference type="PROSITE" id="PS50977">
    <property type="entry name" value="HTH_TETR_2"/>
    <property type="match status" value="1"/>
</dbReference>
<dbReference type="InterPro" id="IPR001647">
    <property type="entry name" value="HTH_TetR"/>
</dbReference>
<feature type="DNA-binding region" description="H-T-H motif" evidence="2">
    <location>
        <begin position="31"/>
        <end position="50"/>
    </location>
</feature>
<reference evidence="4 5" key="1">
    <citation type="submission" date="2024-09" db="EMBL/GenBank/DDBJ databases">
        <authorList>
            <person name="Sun Q."/>
            <person name="Mori K."/>
        </authorList>
    </citation>
    <scope>NUCLEOTIDE SEQUENCE [LARGE SCALE GENOMIC DNA]</scope>
    <source>
        <strain evidence="4 5">TBRC 4938</strain>
    </source>
</reference>
<evidence type="ECO:0000313" key="5">
    <source>
        <dbReference type="Proteomes" id="UP001589692"/>
    </source>
</evidence>
<evidence type="ECO:0000259" key="3">
    <source>
        <dbReference type="PROSITE" id="PS50977"/>
    </source>
</evidence>
<feature type="domain" description="HTH tetR-type" evidence="3">
    <location>
        <begin position="8"/>
        <end position="68"/>
    </location>
</feature>
<dbReference type="InterPro" id="IPR009057">
    <property type="entry name" value="Homeodomain-like_sf"/>
</dbReference>
<comment type="caution">
    <text evidence="4">The sequence shown here is derived from an EMBL/GenBank/DDBJ whole genome shotgun (WGS) entry which is preliminary data.</text>
</comment>
<name>A0ABV6AQQ9_9HYPH</name>
<dbReference type="EMBL" id="JBHMAA010000043">
    <property type="protein sequence ID" value="MFB9952965.1"/>
    <property type="molecule type" value="Genomic_DNA"/>
</dbReference>
<evidence type="ECO:0000256" key="1">
    <source>
        <dbReference type="ARBA" id="ARBA00023125"/>
    </source>
</evidence>
<dbReference type="PANTHER" id="PTHR30055:SF219">
    <property type="entry name" value="TRANSCRIPTIONAL REGULATORY PROTEIN"/>
    <property type="match status" value="1"/>
</dbReference>
<dbReference type="Proteomes" id="UP001589692">
    <property type="component" value="Unassembled WGS sequence"/>
</dbReference>
<dbReference type="Gene3D" id="1.10.357.10">
    <property type="entry name" value="Tetracycline Repressor, domain 2"/>
    <property type="match status" value="1"/>
</dbReference>
<dbReference type="InterPro" id="IPR050109">
    <property type="entry name" value="HTH-type_TetR-like_transc_reg"/>
</dbReference>
<keyword evidence="1 2" id="KW-0238">DNA-binding</keyword>
<evidence type="ECO:0000313" key="4">
    <source>
        <dbReference type="EMBL" id="MFB9952965.1"/>
    </source>
</evidence>
<dbReference type="InterPro" id="IPR041586">
    <property type="entry name" value="PsrA_TetR_C"/>
</dbReference>
<dbReference type="SUPFAM" id="SSF46689">
    <property type="entry name" value="Homeodomain-like"/>
    <property type="match status" value="1"/>
</dbReference>
<organism evidence="4 5">
    <name type="scientific">Rhizobium puerariae</name>
    <dbReference type="NCBI Taxonomy" id="1585791"/>
    <lineage>
        <taxon>Bacteria</taxon>
        <taxon>Pseudomonadati</taxon>
        <taxon>Pseudomonadota</taxon>
        <taxon>Alphaproteobacteria</taxon>
        <taxon>Hyphomicrobiales</taxon>
        <taxon>Rhizobiaceae</taxon>
        <taxon>Rhizobium/Agrobacterium group</taxon>
        <taxon>Rhizobium</taxon>
    </lineage>
</organism>
<gene>
    <name evidence="4" type="ORF">ACFFP0_29335</name>
</gene>
<dbReference type="InterPro" id="IPR036271">
    <property type="entry name" value="Tet_transcr_reg_TetR-rel_C_sf"/>
</dbReference>
<dbReference type="SUPFAM" id="SSF48498">
    <property type="entry name" value="Tetracyclin repressor-like, C-terminal domain"/>
    <property type="match status" value="1"/>
</dbReference>
<accession>A0ABV6AQQ9</accession>
<dbReference type="Pfam" id="PF17939">
    <property type="entry name" value="TetR_C_30"/>
    <property type="match status" value="1"/>
</dbReference>
<sequence length="241" mass="26623">MNKKMDARLPRDRVLEVAARLFAEQGIDAVSVRDITGAAGVNLGTINYHFGSKENLIHEVFETLLAPLQERRLALLDQIEAQAGDGPLDLELVLRAIVEPTIRSSIGQEGAVVYLPRLMFQVYAVARPFLGEKNSELNDRVAKRFIDAISRAAPGVPYEQVCWRYYMVVGGFLQLVSDALGSNRLHRLSDGCCDTGDPNRVIEELITFFMQGMTAPAGSLRQDAFNNPGREAFLEALASPF</sequence>
<dbReference type="InterPro" id="IPR023772">
    <property type="entry name" value="DNA-bd_HTH_TetR-type_CS"/>
</dbReference>
<keyword evidence="5" id="KW-1185">Reference proteome</keyword>
<dbReference type="RefSeq" id="WP_377265764.1">
    <property type="nucleotide sequence ID" value="NZ_JBHMAA010000043.1"/>
</dbReference>
<dbReference type="PANTHER" id="PTHR30055">
    <property type="entry name" value="HTH-TYPE TRANSCRIPTIONAL REGULATOR RUTR"/>
    <property type="match status" value="1"/>
</dbReference>
<protein>
    <submittedName>
        <fullName evidence="4">TetR/AcrR family transcriptional regulator</fullName>
    </submittedName>
</protein>